<dbReference type="Gene3D" id="3.30.110.70">
    <property type="entry name" value="Hypothetical protein apc22750. Chain B"/>
    <property type="match status" value="1"/>
</dbReference>
<evidence type="ECO:0000256" key="2">
    <source>
        <dbReference type="HAMAP-Rule" id="MF_00338"/>
    </source>
</evidence>
<evidence type="ECO:0000313" key="4">
    <source>
        <dbReference type="EMBL" id="MDR5711950.1"/>
    </source>
</evidence>
<organism evidence="4 5">
    <name type="scientific">Nesterenkonia flava</name>
    <dbReference type="NCBI Taxonomy" id="469799"/>
    <lineage>
        <taxon>Bacteria</taxon>
        <taxon>Bacillati</taxon>
        <taxon>Actinomycetota</taxon>
        <taxon>Actinomycetes</taxon>
        <taxon>Micrococcales</taxon>
        <taxon>Micrococcaceae</taxon>
        <taxon>Nesterenkonia</taxon>
    </lineage>
</organism>
<sequence>MIVVTTDTVPGYRVDAVYGEVTGVTVRARNAFANWTAGVRSTFGGEVPEFTEALLNARQEAVGRMVYDAQQRGANAVLGMRFETSEINGWTQICAYGTAAVTLPLAQGENGATGQSAYMARQSSQHQGNHAPIDFQAQQPPRS</sequence>
<dbReference type="HAMAP" id="MF_00338">
    <property type="entry name" value="UPF0145"/>
    <property type="match status" value="1"/>
</dbReference>
<name>A0ABU1FTG9_9MICC</name>
<dbReference type="PANTHER" id="PTHR34068:SF2">
    <property type="entry name" value="UPF0145 PROTEIN SCO3412"/>
    <property type="match status" value="1"/>
</dbReference>
<protein>
    <recommendedName>
        <fullName evidence="2">UPF0145 protein RH857_07355</fullName>
    </recommendedName>
</protein>
<keyword evidence="5" id="KW-1185">Reference proteome</keyword>
<evidence type="ECO:0000313" key="5">
    <source>
        <dbReference type="Proteomes" id="UP001260872"/>
    </source>
</evidence>
<dbReference type="EMBL" id="JAVKGT010000016">
    <property type="protein sequence ID" value="MDR5711950.1"/>
    <property type="molecule type" value="Genomic_DNA"/>
</dbReference>
<feature type="compositionally biased region" description="Polar residues" evidence="3">
    <location>
        <begin position="114"/>
        <end position="128"/>
    </location>
</feature>
<dbReference type="SUPFAM" id="SSF117782">
    <property type="entry name" value="YbjQ-like"/>
    <property type="match status" value="1"/>
</dbReference>
<dbReference type="RefSeq" id="WP_310537330.1">
    <property type="nucleotide sequence ID" value="NZ_BAAAOC010000021.1"/>
</dbReference>
<dbReference type="InterPro" id="IPR035439">
    <property type="entry name" value="UPF0145_dom_sf"/>
</dbReference>
<dbReference type="PANTHER" id="PTHR34068">
    <property type="entry name" value="UPF0145 PROTEIN YBJQ"/>
    <property type="match status" value="1"/>
</dbReference>
<feature type="region of interest" description="Disordered" evidence="3">
    <location>
        <begin position="114"/>
        <end position="143"/>
    </location>
</feature>
<dbReference type="Pfam" id="PF01906">
    <property type="entry name" value="YbjQ_1"/>
    <property type="match status" value="1"/>
</dbReference>
<comment type="similarity">
    <text evidence="1 2">Belongs to the UPF0145 family.</text>
</comment>
<accession>A0ABU1FTG9</accession>
<comment type="caution">
    <text evidence="4">The sequence shown here is derived from an EMBL/GenBank/DDBJ whole genome shotgun (WGS) entry which is preliminary data.</text>
</comment>
<dbReference type="InterPro" id="IPR002765">
    <property type="entry name" value="UPF0145_YbjQ-like"/>
</dbReference>
<proteinExistence type="inferred from homology"/>
<evidence type="ECO:0000256" key="3">
    <source>
        <dbReference type="SAM" id="MobiDB-lite"/>
    </source>
</evidence>
<evidence type="ECO:0000256" key="1">
    <source>
        <dbReference type="ARBA" id="ARBA00010751"/>
    </source>
</evidence>
<reference evidence="5" key="1">
    <citation type="submission" date="2023-07" db="EMBL/GenBank/DDBJ databases">
        <title>Description of three actinobacteria isolated from air of manufacturing shop in a pharmaceutical factory.</title>
        <authorList>
            <person name="Zhang D.-F."/>
        </authorList>
    </citation>
    <scope>NUCLEOTIDE SEQUENCE [LARGE SCALE GENOMIC DNA]</scope>
    <source>
        <strain evidence="5">CCTCC AB 207010</strain>
    </source>
</reference>
<dbReference type="Proteomes" id="UP001260872">
    <property type="component" value="Unassembled WGS sequence"/>
</dbReference>
<gene>
    <name evidence="4" type="ORF">RH857_07355</name>
</gene>